<dbReference type="Gene3D" id="3.30.70.20">
    <property type="match status" value="1"/>
</dbReference>
<evidence type="ECO:0000256" key="5">
    <source>
        <dbReference type="ARBA" id="ARBA00022723"/>
    </source>
</evidence>
<feature type="domain" description="4Fe-4S" evidence="13">
    <location>
        <begin position="11"/>
        <end position="70"/>
    </location>
</feature>
<proteinExistence type="predicted"/>
<evidence type="ECO:0000256" key="9">
    <source>
        <dbReference type="ARBA" id="ARBA00023004"/>
    </source>
</evidence>
<gene>
    <name evidence="14" type="ORF">CF386_00680</name>
</gene>
<dbReference type="InterPro" id="IPR007202">
    <property type="entry name" value="4Fe-4S_dom"/>
</dbReference>
<dbReference type="KEGG" id="pmai:CF386_00680"/>
<keyword evidence="8" id="KW-0249">Electron transport</keyword>
<keyword evidence="9" id="KW-0408">Iron</keyword>
<dbReference type="SUPFAM" id="SSF54862">
    <property type="entry name" value="4Fe-4S ferredoxins"/>
    <property type="match status" value="1"/>
</dbReference>
<evidence type="ECO:0000256" key="2">
    <source>
        <dbReference type="ARBA" id="ARBA00022475"/>
    </source>
</evidence>
<keyword evidence="15" id="KW-1185">Reference proteome</keyword>
<dbReference type="GO" id="GO:0009055">
    <property type="term" value="F:electron transfer activity"/>
    <property type="evidence" value="ECO:0007669"/>
    <property type="project" value="InterPro"/>
</dbReference>
<dbReference type="InterPro" id="IPR017900">
    <property type="entry name" value="4Fe4S_Fe_S_CS"/>
</dbReference>
<sequence>MNKLNGSKLSQSNKKIVEKINAILPQTQCGQCGYNGCKPYAEAISEGESINLCPPGKDFVIKELSDLLNVPAIKPNYDKSLSDEKFAKIDESACIGCTKCLDACPVDAIVGAKKQIHTVFIEQCTGCELCVSPCPTDCISIVKSDEKISYDIFKTKRLNNHIFFEKKNKRINIKSISKSRSSKITTNSNESDIKAAIERVRAKKKNNSFSSNNIAIQKAIEKARKAQLNK</sequence>
<evidence type="ECO:0000259" key="12">
    <source>
        <dbReference type="PROSITE" id="PS51379"/>
    </source>
</evidence>
<evidence type="ECO:0000256" key="10">
    <source>
        <dbReference type="ARBA" id="ARBA00023014"/>
    </source>
</evidence>
<dbReference type="PANTHER" id="PTHR42859">
    <property type="entry name" value="OXIDOREDUCTASE"/>
    <property type="match status" value="1"/>
</dbReference>
<reference evidence="14 15" key="1">
    <citation type="journal article" date="2016" name="Int. J. Syst. Evol. Microbiol.">
        <title>Paraphotobacterium marinum gen. nov., sp. nov., a member of the family Vibrionaceae, isolated from surface seawater.</title>
        <authorList>
            <person name="Huang Z."/>
            <person name="Dong C."/>
            <person name="Shao Z."/>
        </authorList>
    </citation>
    <scope>NUCLEOTIDE SEQUENCE [LARGE SCALE GENOMIC DNA]</scope>
    <source>
        <strain evidence="14 15">NSCS20N07D</strain>
    </source>
</reference>
<evidence type="ECO:0000256" key="1">
    <source>
        <dbReference type="ARBA" id="ARBA00022448"/>
    </source>
</evidence>
<evidence type="ECO:0000256" key="6">
    <source>
        <dbReference type="ARBA" id="ARBA00022737"/>
    </source>
</evidence>
<keyword evidence="7" id="KW-1278">Translocase</keyword>
<keyword evidence="2" id="KW-1003">Cell membrane</keyword>
<feature type="domain" description="4Fe-4S ferredoxin-type" evidence="12">
    <location>
        <begin position="85"/>
        <end position="114"/>
    </location>
</feature>
<evidence type="ECO:0000259" key="13">
    <source>
        <dbReference type="PROSITE" id="PS51656"/>
    </source>
</evidence>
<dbReference type="EMBL" id="CP022355">
    <property type="protein sequence ID" value="ASK77704.1"/>
    <property type="molecule type" value="Genomic_DNA"/>
</dbReference>
<keyword evidence="4" id="KW-0997">Cell inner membrane</keyword>
<evidence type="ECO:0000256" key="3">
    <source>
        <dbReference type="ARBA" id="ARBA00022485"/>
    </source>
</evidence>
<dbReference type="Pfam" id="PF14697">
    <property type="entry name" value="Fer4_21"/>
    <property type="match status" value="1"/>
</dbReference>
<dbReference type="GO" id="GO:0046872">
    <property type="term" value="F:metal ion binding"/>
    <property type="evidence" value="ECO:0007669"/>
    <property type="project" value="UniProtKB-KW"/>
</dbReference>
<keyword evidence="6" id="KW-0677">Repeat</keyword>
<dbReference type="Gene3D" id="1.10.15.40">
    <property type="entry name" value="Electron transport complex subunit B, putative Fe-S cluster"/>
    <property type="match status" value="1"/>
</dbReference>
<dbReference type="InterPro" id="IPR010207">
    <property type="entry name" value="Elect_transpt_cplx_RnfB/RsxB"/>
</dbReference>
<dbReference type="PANTHER" id="PTHR42859:SF3">
    <property type="entry name" value="ION-TRANSLOCATING OXIDOREDUCTASE COMPLEX SUBUNIT B"/>
    <property type="match status" value="1"/>
</dbReference>
<accession>A0A220VBB1</accession>
<evidence type="ECO:0000256" key="11">
    <source>
        <dbReference type="ARBA" id="ARBA00023136"/>
    </source>
</evidence>
<dbReference type="InterPro" id="IPR050294">
    <property type="entry name" value="RnfB_subfamily"/>
</dbReference>
<evidence type="ECO:0000313" key="14">
    <source>
        <dbReference type="EMBL" id="ASK77704.1"/>
    </source>
</evidence>
<keyword evidence="10" id="KW-0411">Iron-sulfur</keyword>
<dbReference type="PROSITE" id="PS00198">
    <property type="entry name" value="4FE4S_FER_1"/>
    <property type="match status" value="2"/>
</dbReference>
<protein>
    <submittedName>
        <fullName evidence="14">Electron transport complex subunit RsxB</fullName>
    </submittedName>
</protein>
<evidence type="ECO:0000313" key="15">
    <source>
        <dbReference type="Proteomes" id="UP000242175"/>
    </source>
</evidence>
<keyword evidence="3" id="KW-0004">4Fe-4S</keyword>
<dbReference type="NCBIfam" id="NF003475">
    <property type="entry name" value="PRK05113.1"/>
    <property type="match status" value="1"/>
</dbReference>
<evidence type="ECO:0000256" key="4">
    <source>
        <dbReference type="ARBA" id="ARBA00022519"/>
    </source>
</evidence>
<dbReference type="GO" id="GO:0051539">
    <property type="term" value="F:4 iron, 4 sulfur cluster binding"/>
    <property type="evidence" value="ECO:0007669"/>
    <property type="project" value="UniProtKB-KW"/>
</dbReference>
<dbReference type="Proteomes" id="UP000242175">
    <property type="component" value="Chromosome large"/>
</dbReference>
<dbReference type="PROSITE" id="PS51656">
    <property type="entry name" value="4FE4S"/>
    <property type="match status" value="1"/>
</dbReference>
<evidence type="ECO:0000256" key="8">
    <source>
        <dbReference type="ARBA" id="ARBA00022982"/>
    </source>
</evidence>
<dbReference type="PROSITE" id="PS51379">
    <property type="entry name" value="4FE4S_FER_2"/>
    <property type="match status" value="2"/>
</dbReference>
<name>A0A220VBB1_9GAMM</name>
<feature type="domain" description="4Fe-4S ferredoxin-type" evidence="12">
    <location>
        <begin position="115"/>
        <end position="144"/>
    </location>
</feature>
<keyword evidence="5" id="KW-0479">Metal-binding</keyword>
<dbReference type="NCBIfam" id="TIGR01944">
    <property type="entry name" value="rnfB"/>
    <property type="match status" value="1"/>
</dbReference>
<evidence type="ECO:0000256" key="7">
    <source>
        <dbReference type="ARBA" id="ARBA00022967"/>
    </source>
</evidence>
<keyword evidence="11" id="KW-0472">Membrane</keyword>
<dbReference type="InterPro" id="IPR017896">
    <property type="entry name" value="4Fe4S_Fe-S-bd"/>
</dbReference>
<keyword evidence="1" id="KW-0813">Transport</keyword>
<dbReference type="AlphaFoldDB" id="A0A220VBB1"/>
<dbReference type="Pfam" id="PF04060">
    <property type="entry name" value="FeS"/>
    <property type="match status" value="1"/>
</dbReference>
<organism evidence="14 15">
    <name type="scientific">Paraphotobacterium marinum</name>
    <dbReference type="NCBI Taxonomy" id="1755811"/>
    <lineage>
        <taxon>Bacteria</taxon>
        <taxon>Pseudomonadati</taxon>
        <taxon>Pseudomonadota</taxon>
        <taxon>Gammaproteobacteria</taxon>
        <taxon>Vibrionales</taxon>
        <taxon>Vibrionaceae</taxon>
        <taxon>Paraphotobacterium</taxon>
    </lineage>
</organism>